<organism evidence="2 3">
    <name type="scientific">Hypsibius exemplaris</name>
    <name type="common">Freshwater tardigrade</name>
    <dbReference type="NCBI Taxonomy" id="2072580"/>
    <lineage>
        <taxon>Eukaryota</taxon>
        <taxon>Metazoa</taxon>
        <taxon>Ecdysozoa</taxon>
        <taxon>Tardigrada</taxon>
        <taxon>Eutardigrada</taxon>
        <taxon>Parachela</taxon>
        <taxon>Hypsibioidea</taxon>
        <taxon>Hypsibiidae</taxon>
        <taxon>Hypsibius</taxon>
    </lineage>
</organism>
<protein>
    <submittedName>
        <fullName evidence="2">Uncharacterized protein</fullName>
    </submittedName>
</protein>
<proteinExistence type="predicted"/>
<feature type="compositionally biased region" description="Low complexity" evidence="1">
    <location>
        <begin position="72"/>
        <end position="89"/>
    </location>
</feature>
<dbReference type="EMBL" id="MTYJ01000051">
    <property type="protein sequence ID" value="OQV18300.1"/>
    <property type="molecule type" value="Genomic_DNA"/>
</dbReference>
<name>A0A1W0WSY8_HYPEX</name>
<reference evidence="3" key="1">
    <citation type="submission" date="2017-01" db="EMBL/GenBank/DDBJ databases">
        <title>Comparative genomics of anhydrobiosis in the tardigrade Hypsibius dujardini.</title>
        <authorList>
            <person name="Yoshida Y."/>
            <person name="Koutsovoulos G."/>
            <person name="Laetsch D."/>
            <person name="Stevens L."/>
            <person name="Kumar S."/>
            <person name="Horikawa D."/>
            <person name="Ishino K."/>
            <person name="Komine S."/>
            <person name="Tomita M."/>
            <person name="Blaxter M."/>
            <person name="Arakawa K."/>
        </authorList>
    </citation>
    <scope>NUCLEOTIDE SEQUENCE [LARGE SCALE GENOMIC DNA]</scope>
    <source>
        <strain evidence="3">Z151</strain>
    </source>
</reference>
<gene>
    <name evidence="2" type="ORF">BV898_07693</name>
</gene>
<sequence length="89" mass="8534">MFTNTSSPVGAAQAPSVANLYGRMAAAATHPYSHMDAAAWFNPSSGGAGGGGNTSSNGGVSIKSESGNPGNSTTSAAASTPCSSTQPPT</sequence>
<keyword evidence="3" id="KW-1185">Reference proteome</keyword>
<dbReference type="Proteomes" id="UP000192578">
    <property type="component" value="Unassembled WGS sequence"/>
</dbReference>
<evidence type="ECO:0000256" key="1">
    <source>
        <dbReference type="SAM" id="MobiDB-lite"/>
    </source>
</evidence>
<evidence type="ECO:0000313" key="2">
    <source>
        <dbReference type="EMBL" id="OQV18300.1"/>
    </source>
</evidence>
<accession>A0A1W0WSY8</accession>
<comment type="caution">
    <text evidence="2">The sequence shown here is derived from an EMBL/GenBank/DDBJ whole genome shotgun (WGS) entry which is preliminary data.</text>
</comment>
<dbReference type="AlphaFoldDB" id="A0A1W0WSY8"/>
<evidence type="ECO:0000313" key="3">
    <source>
        <dbReference type="Proteomes" id="UP000192578"/>
    </source>
</evidence>
<feature type="region of interest" description="Disordered" evidence="1">
    <location>
        <begin position="37"/>
        <end position="89"/>
    </location>
</feature>